<dbReference type="STRING" id="133412.A0A1R1XMA7"/>
<keyword evidence="4" id="KW-0255">Endonuclease</keyword>
<dbReference type="AlphaFoldDB" id="A0A1R1XMA7"/>
<keyword evidence="6" id="KW-0695">RNA-directed DNA polymerase</keyword>
<keyword evidence="1" id="KW-0808">Transferase</keyword>
<evidence type="ECO:0000256" key="3">
    <source>
        <dbReference type="ARBA" id="ARBA00022722"/>
    </source>
</evidence>
<feature type="domain" description="Reverse transcriptase RNase H-like" evidence="7">
    <location>
        <begin position="20"/>
        <end position="120"/>
    </location>
</feature>
<keyword evidence="5" id="KW-0378">Hydrolase</keyword>
<keyword evidence="2" id="KW-0548">Nucleotidyltransferase</keyword>
<organism evidence="8 9">
    <name type="scientific">Smittium culicis</name>
    <dbReference type="NCBI Taxonomy" id="133412"/>
    <lineage>
        <taxon>Eukaryota</taxon>
        <taxon>Fungi</taxon>
        <taxon>Fungi incertae sedis</taxon>
        <taxon>Zoopagomycota</taxon>
        <taxon>Kickxellomycotina</taxon>
        <taxon>Harpellomycetes</taxon>
        <taxon>Harpellales</taxon>
        <taxon>Legeriomycetaceae</taxon>
        <taxon>Smittium</taxon>
    </lineage>
</organism>
<comment type="caution">
    <text evidence="8">The sequence shown here is derived from an EMBL/GenBank/DDBJ whole genome shotgun (WGS) entry which is preliminary data.</text>
</comment>
<dbReference type="Proteomes" id="UP000187283">
    <property type="component" value="Unassembled WGS sequence"/>
</dbReference>
<dbReference type="GO" id="GO:0004519">
    <property type="term" value="F:endonuclease activity"/>
    <property type="evidence" value="ECO:0007669"/>
    <property type="project" value="UniProtKB-KW"/>
</dbReference>
<dbReference type="PANTHER" id="PTHR37984:SF5">
    <property type="entry name" value="PROTEIN NYNRIN-LIKE"/>
    <property type="match status" value="1"/>
</dbReference>
<evidence type="ECO:0000256" key="1">
    <source>
        <dbReference type="ARBA" id="ARBA00022679"/>
    </source>
</evidence>
<evidence type="ECO:0000256" key="4">
    <source>
        <dbReference type="ARBA" id="ARBA00022759"/>
    </source>
</evidence>
<gene>
    <name evidence="8" type="ORF">AYI70_g7040</name>
</gene>
<dbReference type="GO" id="GO:0003964">
    <property type="term" value="F:RNA-directed DNA polymerase activity"/>
    <property type="evidence" value="ECO:0007669"/>
    <property type="project" value="UniProtKB-KW"/>
</dbReference>
<evidence type="ECO:0000313" key="9">
    <source>
        <dbReference type="Proteomes" id="UP000187283"/>
    </source>
</evidence>
<keyword evidence="9" id="KW-1185">Reference proteome</keyword>
<evidence type="ECO:0000313" key="8">
    <source>
        <dbReference type="EMBL" id="OMJ15768.1"/>
    </source>
</evidence>
<evidence type="ECO:0000256" key="5">
    <source>
        <dbReference type="ARBA" id="ARBA00022801"/>
    </source>
</evidence>
<dbReference type="InterPro" id="IPR043502">
    <property type="entry name" value="DNA/RNA_pol_sf"/>
</dbReference>
<dbReference type="GO" id="GO:0016787">
    <property type="term" value="F:hydrolase activity"/>
    <property type="evidence" value="ECO:0007669"/>
    <property type="project" value="UniProtKB-KW"/>
</dbReference>
<dbReference type="OrthoDB" id="5152741at2759"/>
<dbReference type="SUPFAM" id="SSF56672">
    <property type="entry name" value="DNA/RNA polymerases"/>
    <property type="match status" value="1"/>
</dbReference>
<evidence type="ECO:0000256" key="2">
    <source>
        <dbReference type="ARBA" id="ARBA00022695"/>
    </source>
</evidence>
<dbReference type="PANTHER" id="PTHR37984">
    <property type="entry name" value="PROTEIN CBG26694"/>
    <property type="match status" value="1"/>
</dbReference>
<dbReference type="InterPro" id="IPR041373">
    <property type="entry name" value="RT_RNaseH"/>
</dbReference>
<evidence type="ECO:0000256" key="6">
    <source>
        <dbReference type="ARBA" id="ARBA00022918"/>
    </source>
</evidence>
<dbReference type="EMBL" id="LSSN01002563">
    <property type="protein sequence ID" value="OMJ15768.1"/>
    <property type="molecule type" value="Genomic_DNA"/>
</dbReference>
<reference evidence="8 9" key="1">
    <citation type="submission" date="2017-01" db="EMBL/GenBank/DDBJ databases">
        <authorList>
            <person name="Mah S.A."/>
            <person name="Swanson W.J."/>
            <person name="Moy G.W."/>
            <person name="Vacquier V.D."/>
        </authorList>
    </citation>
    <scope>NUCLEOTIDE SEQUENCE [LARGE SCALE GENOMIC DNA]</scope>
    <source>
        <strain evidence="8 9">GSMNP</strain>
    </source>
</reference>
<keyword evidence="3" id="KW-0540">Nuclease</keyword>
<dbReference type="InterPro" id="IPR050951">
    <property type="entry name" value="Retrovirus_Pol_polyprotein"/>
</dbReference>
<dbReference type="Pfam" id="PF17917">
    <property type="entry name" value="RT_RNaseH"/>
    <property type="match status" value="1"/>
</dbReference>
<protein>
    <submittedName>
        <fullName evidence="8">Retrovirus-related Pol polyprotein from transposon</fullName>
    </submittedName>
</protein>
<name>A0A1R1XMA7_9FUNG</name>
<evidence type="ECO:0000259" key="7">
    <source>
        <dbReference type="Pfam" id="PF17917"/>
    </source>
</evidence>
<sequence>MLSSPPILKAPDYSEGAGKLLLTVDSSPVGTDVILRQENSGGTQNTRRYEIYTFSEREKRYPQVKRELQALKITVKSLKEYLYGIKFILETDAKPLLAIINKVELPNDAVGCWITYLHNFYYELKHILRDNNIVADALSRIALEVNVVNFNSKVQEIENNGVDFDDSDNDNEDEINF</sequence>
<accession>A0A1R1XMA7</accession>
<proteinExistence type="predicted"/>